<organism evidence="1">
    <name type="scientific">Anguilla anguilla</name>
    <name type="common">European freshwater eel</name>
    <name type="synonym">Muraena anguilla</name>
    <dbReference type="NCBI Taxonomy" id="7936"/>
    <lineage>
        <taxon>Eukaryota</taxon>
        <taxon>Metazoa</taxon>
        <taxon>Chordata</taxon>
        <taxon>Craniata</taxon>
        <taxon>Vertebrata</taxon>
        <taxon>Euteleostomi</taxon>
        <taxon>Actinopterygii</taxon>
        <taxon>Neopterygii</taxon>
        <taxon>Teleostei</taxon>
        <taxon>Anguilliformes</taxon>
        <taxon>Anguillidae</taxon>
        <taxon>Anguilla</taxon>
    </lineage>
</organism>
<name>A0A0E9TJR6_ANGAN</name>
<proteinExistence type="predicted"/>
<protein>
    <submittedName>
        <fullName evidence="1">Uncharacterized protein</fullName>
    </submittedName>
</protein>
<accession>A0A0E9TJR6</accession>
<reference evidence="1" key="2">
    <citation type="journal article" date="2015" name="Fish Shellfish Immunol.">
        <title>Early steps in the European eel (Anguilla anguilla)-Vibrio vulnificus interaction in the gills: Role of the RtxA13 toxin.</title>
        <authorList>
            <person name="Callol A."/>
            <person name="Pajuelo D."/>
            <person name="Ebbesson L."/>
            <person name="Teles M."/>
            <person name="MacKenzie S."/>
            <person name="Amaro C."/>
        </authorList>
    </citation>
    <scope>NUCLEOTIDE SEQUENCE</scope>
</reference>
<dbReference type="AlphaFoldDB" id="A0A0E9TJR6"/>
<dbReference type="EMBL" id="GBXM01054668">
    <property type="protein sequence ID" value="JAH53909.1"/>
    <property type="molecule type" value="Transcribed_RNA"/>
</dbReference>
<evidence type="ECO:0000313" key="1">
    <source>
        <dbReference type="EMBL" id="JAH53909.1"/>
    </source>
</evidence>
<sequence length="35" mass="3976">MTKKGLVFYDTDNMQHVNLLSLTRHSHATFTTGPN</sequence>
<reference evidence="1" key="1">
    <citation type="submission" date="2014-11" db="EMBL/GenBank/DDBJ databases">
        <authorList>
            <person name="Amaro Gonzalez C."/>
        </authorList>
    </citation>
    <scope>NUCLEOTIDE SEQUENCE</scope>
</reference>